<protein>
    <submittedName>
        <fullName evidence="7">Iron complex transport system substrate-binding protein</fullName>
    </submittedName>
</protein>
<accession>A0A1I2H6E9</accession>
<reference evidence="8" key="1">
    <citation type="submission" date="2016-10" db="EMBL/GenBank/DDBJ databases">
        <authorList>
            <person name="Varghese N."/>
            <person name="Submissions S."/>
        </authorList>
    </citation>
    <scope>NUCLEOTIDE SEQUENCE [LARGE SCALE GENOMIC DNA]</scope>
    <source>
        <strain evidence="8">DSM 19083</strain>
    </source>
</reference>
<name>A0A1I2H6E9_9MICO</name>
<keyword evidence="3" id="KW-0813">Transport</keyword>
<feature type="signal peptide" evidence="5">
    <location>
        <begin position="1"/>
        <end position="27"/>
    </location>
</feature>
<proteinExistence type="inferred from homology"/>
<dbReference type="Proteomes" id="UP000198520">
    <property type="component" value="Unassembled WGS sequence"/>
</dbReference>
<sequence>MSISTSGPRLRRTGAAAAAVLALAGLAACSTDSTTPAASATTSATDDAPAAFPTTIDHAFGATTIEAQPTRVAAISWANQDSAIALGVVPVAMPFASYGGDENGYLPWTLAGLEALGEERPELFSDTDGIPFEDVAGLTPEVILGTYSGITQEEYDQLTKIAPTVAYPEDAWGADWKDQLTYTGQALGKTAEAETLRADIEQQLADVVAGAPEIQGKTFAYLSFSSADPSSVFYYTVEDSRVEFVESLGLESSPKIVELSEGNEEFFGTLSAEVVDEIDADIVFAYVDSAEHLEAVKADPLLGSIPAIKNDAVVMLDDPTFILSTSAPSPLSIPWAIDQYVPLIQDAAANIK</sequence>
<dbReference type="CDD" id="cd01146">
    <property type="entry name" value="FhuD"/>
    <property type="match status" value="1"/>
</dbReference>
<dbReference type="Pfam" id="PF01497">
    <property type="entry name" value="Peripla_BP_2"/>
    <property type="match status" value="1"/>
</dbReference>
<evidence type="ECO:0000259" key="6">
    <source>
        <dbReference type="PROSITE" id="PS50983"/>
    </source>
</evidence>
<keyword evidence="8" id="KW-1185">Reference proteome</keyword>
<dbReference type="AlphaFoldDB" id="A0A1I2H6E9"/>
<comment type="subcellular location">
    <subcellularLocation>
        <location evidence="1">Cell envelope</location>
    </subcellularLocation>
</comment>
<evidence type="ECO:0000313" key="7">
    <source>
        <dbReference type="EMBL" id="SFF24557.1"/>
    </source>
</evidence>
<feature type="chain" id="PRO_5038794765" evidence="5">
    <location>
        <begin position="28"/>
        <end position="352"/>
    </location>
</feature>
<gene>
    <name evidence="7" type="ORF">SAMN04488035_2187</name>
</gene>
<dbReference type="RefSeq" id="WP_177191351.1">
    <property type="nucleotide sequence ID" value="NZ_BNAN01000003.1"/>
</dbReference>
<keyword evidence="4 5" id="KW-0732">Signal</keyword>
<evidence type="ECO:0000256" key="3">
    <source>
        <dbReference type="ARBA" id="ARBA00022448"/>
    </source>
</evidence>
<comment type="similarity">
    <text evidence="2">Belongs to the bacterial solute-binding protein 8 family.</text>
</comment>
<dbReference type="GO" id="GO:0030288">
    <property type="term" value="C:outer membrane-bounded periplasmic space"/>
    <property type="evidence" value="ECO:0007669"/>
    <property type="project" value="TreeGrafter"/>
</dbReference>
<evidence type="ECO:0000256" key="5">
    <source>
        <dbReference type="SAM" id="SignalP"/>
    </source>
</evidence>
<feature type="domain" description="Fe/B12 periplasmic-binding" evidence="6">
    <location>
        <begin position="71"/>
        <end position="348"/>
    </location>
</feature>
<evidence type="ECO:0000256" key="1">
    <source>
        <dbReference type="ARBA" id="ARBA00004196"/>
    </source>
</evidence>
<organism evidence="7 8">
    <name type="scientific">Flavimobilis marinus</name>
    <dbReference type="NCBI Taxonomy" id="285351"/>
    <lineage>
        <taxon>Bacteria</taxon>
        <taxon>Bacillati</taxon>
        <taxon>Actinomycetota</taxon>
        <taxon>Actinomycetes</taxon>
        <taxon>Micrococcales</taxon>
        <taxon>Jonesiaceae</taxon>
        <taxon>Flavimobilis</taxon>
    </lineage>
</organism>
<dbReference type="InterPro" id="IPR002491">
    <property type="entry name" value="ABC_transptr_periplasmic_BD"/>
</dbReference>
<evidence type="ECO:0000313" key="8">
    <source>
        <dbReference type="Proteomes" id="UP000198520"/>
    </source>
</evidence>
<evidence type="ECO:0000256" key="2">
    <source>
        <dbReference type="ARBA" id="ARBA00008814"/>
    </source>
</evidence>
<dbReference type="PANTHER" id="PTHR30532:SF24">
    <property type="entry name" value="FERRIC ENTEROBACTIN-BINDING PERIPLASMIC PROTEIN FEPB"/>
    <property type="match status" value="1"/>
</dbReference>
<dbReference type="SUPFAM" id="SSF53807">
    <property type="entry name" value="Helical backbone' metal receptor"/>
    <property type="match status" value="1"/>
</dbReference>
<dbReference type="PANTHER" id="PTHR30532">
    <property type="entry name" value="IRON III DICITRATE-BINDING PERIPLASMIC PROTEIN"/>
    <property type="match status" value="1"/>
</dbReference>
<dbReference type="PROSITE" id="PS50983">
    <property type="entry name" value="FE_B12_PBP"/>
    <property type="match status" value="1"/>
</dbReference>
<dbReference type="STRING" id="285351.SAMN04488035_2187"/>
<dbReference type="InterPro" id="IPR051313">
    <property type="entry name" value="Bact_iron-sidero_bind"/>
</dbReference>
<dbReference type="Gene3D" id="3.40.50.1980">
    <property type="entry name" value="Nitrogenase molybdenum iron protein domain"/>
    <property type="match status" value="2"/>
</dbReference>
<dbReference type="GO" id="GO:1901678">
    <property type="term" value="P:iron coordination entity transport"/>
    <property type="evidence" value="ECO:0007669"/>
    <property type="project" value="UniProtKB-ARBA"/>
</dbReference>
<evidence type="ECO:0000256" key="4">
    <source>
        <dbReference type="ARBA" id="ARBA00022729"/>
    </source>
</evidence>
<dbReference type="EMBL" id="FONZ01000003">
    <property type="protein sequence ID" value="SFF24557.1"/>
    <property type="molecule type" value="Genomic_DNA"/>
</dbReference>